<feature type="transmembrane region" description="Helical" evidence="1">
    <location>
        <begin position="83"/>
        <end position="102"/>
    </location>
</feature>
<dbReference type="InterPro" id="IPR036259">
    <property type="entry name" value="MFS_trans_sf"/>
</dbReference>
<proteinExistence type="predicted"/>
<feature type="transmembrane region" description="Helical" evidence="1">
    <location>
        <begin position="44"/>
        <end position="63"/>
    </location>
</feature>
<gene>
    <name evidence="2" type="ORF">K0U00_11820</name>
</gene>
<dbReference type="EMBL" id="JAHZIK010000240">
    <property type="protein sequence ID" value="MBW7454719.1"/>
    <property type="molecule type" value="Genomic_DNA"/>
</dbReference>
<accession>A0ABS7C1F5</accession>
<evidence type="ECO:0000313" key="2">
    <source>
        <dbReference type="EMBL" id="MBW7454719.1"/>
    </source>
</evidence>
<protein>
    <recommendedName>
        <fullName evidence="4">MFS transporter</fullName>
    </recommendedName>
</protein>
<reference evidence="2 3" key="1">
    <citation type="submission" date="2021-07" db="EMBL/GenBank/DDBJ databases">
        <title>Paenibacillus radiodurans sp. nov., isolated from the southeastern edge of Tengger Desert.</title>
        <authorList>
            <person name="Zhang G."/>
        </authorList>
    </citation>
    <scope>NUCLEOTIDE SEQUENCE [LARGE SCALE GENOMIC DNA]</scope>
    <source>
        <strain evidence="2 3">CCM 7311</strain>
    </source>
</reference>
<feature type="transmembrane region" description="Helical" evidence="1">
    <location>
        <begin position="6"/>
        <end position="24"/>
    </location>
</feature>
<evidence type="ECO:0000256" key="1">
    <source>
        <dbReference type="SAM" id="Phobius"/>
    </source>
</evidence>
<dbReference type="SUPFAM" id="SSF103473">
    <property type="entry name" value="MFS general substrate transporter"/>
    <property type="match status" value="1"/>
</dbReference>
<dbReference type="Proteomes" id="UP001519887">
    <property type="component" value="Unassembled WGS sequence"/>
</dbReference>
<keyword evidence="1" id="KW-0472">Membrane</keyword>
<dbReference type="Gene3D" id="1.20.1250.20">
    <property type="entry name" value="MFS general substrate transporter like domains"/>
    <property type="match status" value="1"/>
</dbReference>
<name>A0ABS7C1F5_9BACL</name>
<feature type="non-terminal residue" evidence="2">
    <location>
        <position position="1"/>
    </location>
</feature>
<evidence type="ECO:0008006" key="4">
    <source>
        <dbReference type="Google" id="ProtNLM"/>
    </source>
</evidence>
<keyword evidence="1" id="KW-1133">Transmembrane helix</keyword>
<keyword evidence="1" id="KW-0812">Transmembrane</keyword>
<evidence type="ECO:0000313" key="3">
    <source>
        <dbReference type="Proteomes" id="UP001519887"/>
    </source>
</evidence>
<organism evidence="2 3">
    <name type="scientific">Paenibacillus sepulcri</name>
    <dbReference type="NCBI Taxonomy" id="359917"/>
    <lineage>
        <taxon>Bacteria</taxon>
        <taxon>Bacillati</taxon>
        <taxon>Bacillota</taxon>
        <taxon>Bacilli</taxon>
        <taxon>Bacillales</taxon>
        <taxon>Paenibacillaceae</taxon>
        <taxon>Paenibacillus</taxon>
    </lineage>
</organism>
<comment type="caution">
    <text evidence="2">The sequence shown here is derived from an EMBL/GenBank/DDBJ whole genome shotgun (WGS) entry which is preliminary data.</text>
</comment>
<keyword evidence="3" id="KW-1185">Reference proteome</keyword>
<sequence length="110" mass="11576">QITVWAIVLQLVLFGIGTGLFHSANNADIMSAAPDGKISLAGSLLAMVRYFGQIAGIGLAALLLGQSNLEAGASVKGELRLRILFGLCFLACLGAAIAAYRLRHPRVIKR</sequence>